<dbReference type="Pfam" id="PF01936">
    <property type="entry name" value="NYN"/>
    <property type="match status" value="1"/>
</dbReference>
<evidence type="ECO:0000313" key="3">
    <source>
        <dbReference type="EMBL" id="SFL49187.1"/>
    </source>
</evidence>
<protein>
    <submittedName>
        <fullName evidence="3">6-hydroxy-3-succinoylpyridine 3-monooxygenase</fullName>
    </submittedName>
</protein>
<gene>
    <name evidence="3" type="ORF">SAMN04244574_04476</name>
</gene>
<name>A0A1I4I4Z1_9GAMM</name>
<dbReference type="GO" id="GO:0004497">
    <property type="term" value="F:monooxygenase activity"/>
    <property type="evidence" value="ECO:0007669"/>
    <property type="project" value="UniProtKB-KW"/>
</dbReference>
<feature type="domain" description="NYN" evidence="1">
    <location>
        <begin position="151"/>
        <end position="233"/>
    </location>
</feature>
<evidence type="ECO:0000259" key="2">
    <source>
        <dbReference type="Pfam" id="PF09722"/>
    </source>
</evidence>
<dbReference type="InterPro" id="IPR024467">
    <property type="entry name" value="Xre/MbcA/ParS-like_toxin-bd"/>
</dbReference>
<evidence type="ECO:0000259" key="1">
    <source>
        <dbReference type="Pfam" id="PF01936"/>
    </source>
</evidence>
<reference evidence="3 4" key="1">
    <citation type="submission" date="2016-10" db="EMBL/GenBank/DDBJ databases">
        <authorList>
            <person name="de Groot N.N."/>
        </authorList>
    </citation>
    <scope>NUCLEOTIDE SEQUENCE [LARGE SCALE GENOMIC DNA]</scope>
    <source>
        <strain evidence="3 4">DSM 381</strain>
    </source>
</reference>
<sequence length="335" mass="38492">MTIWLEGEKAGESRFFRLWGMEMQVSPELEPLRTRVYIDGYNFYYGCLRGTPYKWLDLLPLFEKHILPSILTTDTQGHPRSSVLLPEPSIKFFTAQIVERVAKATDSVSSQARYHTALRKMHNGRIELVEGYYAVNEMKVKIVDAENPKLPPRECQEILAWKVEEKQSDVNLALHAYHDAVTDAVDQVIIVTNDTDLVPALQMMRVHTSVRIGLVIPTRDHQRTPNTELAKQAHWVRTHITYDELAACQFPRVIPGRKPTTKPESWYAYPDLLQQVLDLAIPVRGSRAAAFKWMEQPNSHLDGQRPIELMETESGARQVLDYIHHWLAQQSLDGE</sequence>
<feature type="domain" description="Antitoxin Xre/MbcA/ParS-like toxin-binding" evidence="2">
    <location>
        <begin position="285"/>
        <end position="323"/>
    </location>
</feature>
<dbReference type="EMBL" id="FOSX01000141">
    <property type="protein sequence ID" value="SFL49187.1"/>
    <property type="molecule type" value="Genomic_DNA"/>
</dbReference>
<dbReference type="GO" id="GO:0004540">
    <property type="term" value="F:RNA nuclease activity"/>
    <property type="evidence" value="ECO:0007669"/>
    <property type="project" value="InterPro"/>
</dbReference>
<evidence type="ECO:0000313" key="4">
    <source>
        <dbReference type="Proteomes" id="UP000199579"/>
    </source>
</evidence>
<dbReference type="Pfam" id="PF09722">
    <property type="entry name" value="Xre_MbcA_ParS_C"/>
    <property type="match status" value="1"/>
</dbReference>
<keyword evidence="3" id="KW-0560">Oxidoreductase</keyword>
<dbReference type="CDD" id="cd18722">
    <property type="entry name" value="PIN_NicB-like"/>
    <property type="match status" value="1"/>
</dbReference>
<dbReference type="InterPro" id="IPR021139">
    <property type="entry name" value="NYN"/>
</dbReference>
<proteinExistence type="predicted"/>
<dbReference type="AlphaFoldDB" id="A0A1I4I4Z1"/>
<keyword evidence="3" id="KW-0503">Monooxygenase</keyword>
<dbReference type="Gene3D" id="3.40.50.1010">
    <property type="entry name" value="5'-nuclease"/>
    <property type="match status" value="1"/>
</dbReference>
<accession>A0A1I4I4Z1</accession>
<organism evidence="3 4">
    <name type="scientific">Azotobacter beijerinckii</name>
    <dbReference type="NCBI Taxonomy" id="170623"/>
    <lineage>
        <taxon>Bacteria</taxon>
        <taxon>Pseudomonadati</taxon>
        <taxon>Pseudomonadota</taxon>
        <taxon>Gammaproteobacteria</taxon>
        <taxon>Pseudomonadales</taxon>
        <taxon>Pseudomonadaceae</taxon>
        <taxon>Azotobacter</taxon>
    </lineage>
</organism>
<dbReference type="Proteomes" id="UP000199579">
    <property type="component" value="Unassembled WGS sequence"/>
</dbReference>